<reference evidence="5" key="1">
    <citation type="journal article" date="2021" name="Nat. Commun.">
        <title>Genetic determinants of endophytism in the Arabidopsis root mycobiome.</title>
        <authorList>
            <person name="Mesny F."/>
            <person name="Miyauchi S."/>
            <person name="Thiergart T."/>
            <person name="Pickel B."/>
            <person name="Atanasova L."/>
            <person name="Karlsson M."/>
            <person name="Huettel B."/>
            <person name="Barry K.W."/>
            <person name="Haridas S."/>
            <person name="Chen C."/>
            <person name="Bauer D."/>
            <person name="Andreopoulos W."/>
            <person name="Pangilinan J."/>
            <person name="LaButti K."/>
            <person name="Riley R."/>
            <person name="Lipzen A."/>
            <person name="Clum A."/>
            <person name="Drula E."/>
            <person name="Henrissat B."/>
            <person name="Kohler A."/>
            <person name="Grigoriev I.V."/>
            <person name="Martin F.M."/>
            <person name="Hacquard S."/>
        </authorList>
    </citation>
    <scope>NUCLEOTIDE SEQUENCE</scope>
    <source>
        <strain evidence="5">MPI-CAGE-AT-0021</strain>
    </source>
</reference>
<dbReference type="Gene3D" id="1.25.40.20">
    <property type="entry name" value="Ankyrin repeat-containing domain"/>
    <property type="match status" value="1"/>
</dbReference>
<organism evidence="5 6">
    <name type="scientific">Dactylonectria estremocensis</name>
    <dbReference type="NCBI Taxonomy" id="1079267"/>
    <lineage>
        <taxon>Eukaryota</taxon>
        <taxon>Fungi</taxon>
        <taxon>Dikarya</taxon>
        <taxon>Ascomycota</taxon>
        <taxon>Pezizomycotina</taxon>
        <taxon>Sordariomycetes</taxon>
        <taxon>Hypocreomycetidae</taxon>
        <taxon>Hypocreales</taxon>
        <taxon>Nectriaceae</taxon>
        <taxon>Dactylonectria</taxon>
    </lineage>
</organism>
<dbReference type="OrthoDB" id="1577640at2759"/>
<dbReference type="PROSITE" id="PS50297">
    <property type="entry name" value="ANK_REP_REGION"/>
    <property type="match status" value="1"/>
</dbReference>
<gene>
    <name evidence="5" type="ORF">B0J13DRAFT_627669</name>
</gene>
<dbReference type="SUPFAM" id="SSF48403">
    <property type="entry name" value="Ankyrin repeat"/>
    <property type="match status" value="1"/>
</dbReference>
<dbReference type="AlphaFoldDB" id="A0A9P9IQX9"/>
<dbReference type="PROSITE" id="PS50088">
    <property type="entry name" value="ANK_REPEAT"/>
    <property type="match status" value="1"/>
</dbReference>
<feature type="compositionally biased region" description="Basic and acidic residues" evidence="3">
    <location>
        <begin position="1"/>
        <end position="10"/>
    </location>
</feature>
<evidence type="ECO:0000259" key="4">
    <source>
        <dbReference type="Pfam" id="PF24883"/>
    </source>
</evidence>
<evidence type="ECO:0000313" key="6">
    <source>
        <dbReference type="Proteomes" id="UP000717696"/>
    </source>
</evidence>
<evidence type="ECO:0000256" key="3">
    <source>
        <dbReference type="SAM" id="MobiDB-lite"/>
    </source>
</evidence>
<comment type="caution">
    <text evidence="5">The sequence shown here is derived from an EMBL/GenBank/DDBJ whole genome shotgun (WGS) entry which is preliminary data.</text>
</comment>
<feature type="region of interest" description="Disordered" evidence="3">
    <location>
        <begin position="1"/>
        <end position="21"/>
    </location>
</feature>
<dbReference type="InterPro" id="IPR002110">
    <property type="entry name" value="Ankyrin_rpt"/>
</dbReference>
<dbReference type="Pfam" id="PF24883">
    <property type="entry name" value="NPHP3_N"/>
    <property type="match status" value="1"/>
</dbReference>
<feature type="repeat" description="ANK" evidence="2">
    <location>
        <begin position="712"/>
        <end position="744"/>
    </location>
</feature>
<dbReference type="InterPro" id="IPR056884">
    <property type="entry name" value="NPHP3-like_N"/>
</dbReference>
<dbReference type="Pfam" id="PF00023">
    <property type="entry name" value="Ank"/>
    <property type="match status" value="1"/>
</dbReference>
<dbReference type="SMART" id="SM00248">
    <property type="entry name" value="ANK"/>
    <property type="match status" value="2"/>
</dbReference>
<sequence>MRSIYHHLDDDNNNDDGSDDGDKIDSASIKLWAFSAMMEYKIAAIKDSKFKDHVDEEEDDKMEGTCINSWNDSAIAWYRKAGYNDTNEDDINDRIDIPMVSSSVMAEYNPDSADKNEEDGDMMERVLVKSWLRTALAVYDDNNNGDDDDDKMEHERIRIRTSLFAAMSTLGDDRKIWNSLPLTQVAPFKHEVIAEVTLPKLAVYYYCHHARNHDELSHFLAWLLSQLCRKAQDIPEHICNLFESDCRPHSDHLVEAIKFMAARFYSVLVSVDAVDESQNRDNLTKFLKRLAWDPEFGCFHVVVTSRREVDIERHLGAFTNLSMSNPLVDLDTAKYVEEQLQTDRSLRRFSVKLQAGIKESLLARANGMFRLVICQLQVLKRVPVEFAAWKMLEQLPETLDETYERILVGVPPGWVQIVRRAFCLLVCKSLVGVKELITFASASEYGNGDIPMTEDLDVEPSEEAFLEVMGCLINTAPGPTRLVRLAHYTIKEYLGSSRIVQSSASFFYQPASEAMSDSVKTMLRALAHDGRNDESWLRFKSYCEDHILDLVKIADTVIASDKQLTALVVKAMDPHMTTLDVKYNVATSGNWPGSLGNSVLDRPDVGTLVNLISENLYATTTAVLLQYTAEQATSICLFEVEVWNNITVVAWLAENHRDEYLLLVLERCGAQINNHRQSLLICTMANFCKSDDACQTVKTLINANVTVNPQGMRVTPLQLAVSQLRVDVIKILLDNGADPNAVGNPDGWTLTRLRHFEGGMTPLSKMRMMRSYTSVETWFSTSKSDVDKIEELLVNAGGRESCTWLVRDFQLT</sequence>
<name>A0A9P9IQX9_9HYPO</name>
<accession>A0A9P9IQX9</accession>
<dbReference type="EMBL" id="JAGMUU010000022">
    <property type="protein sequence ID" value="KAH7127939.1"/>
    <property type="molecule type" value="Genomic_DNA"/>
</dbReference>
<dbReference type="Proteomes" id="UP000717696">
    <property type="component" value="Unassembled WGS sequence"/>
</dbReference>
<dbReference type="PANTHER" id="PTHR10039">
    <property type="entry name" value="AMELOGENIN"/>
    <property type="match status" value="1"/>
</dbReference>
<protein>
    <recommendedName>
        <fullName evidence="4">Nephrocystin 3-like N-terminal domain-containing protein</fullName>
    </recommendedName>
</protein>
<dbReference type="InterPro" id="IPR036770">
    <property type="entry name" value="Ankyrin_rpt-contain_sf"/>
</dbReference>
<proteinExistence type="predicted"/>
<feature type="domain" description="Nephrocystin 3-like N-terminal" evidence="4">
    <location>
        <begin position="201"/>
        <end position="306"/>
    </location>
</feature>
<evidence type="ECO:0000313" key="5">
    <source>
        <dbReference type="EMBL" id="KAH7127939.1"/>
    </source>
</evidence>
<evidence type="ECO:0000256" key="1">
    <source>
        <dbReference type="ARBA" id="ARBA00022737"/>
    </source>
</evidence>
<keyword evidence="6" id="KW-1185">Reference proteome</keyword>
<dbReference type="PANTHER" id="PTHR10039:SF16">
    <property type="entry name" value="GPI INOSITOL-DEACYLASE"/>
    <property type="match status" value="1"/>
</dbReference>
<keyword evidence="1" id="KW-0677">Repeat</keyword>
<evidence type="ECO:0000256" key="2">
    <source>
        <dbReference type="PROSITE-ProRule" id="PRU00023"/>
    </source>
</evidence>
<keyword evidence="2" id="KW-0040">ANK repeat</keyword>